<dbReference type="AlphaFoldDB" id="A0A0E9PN60"/>
<dbReference type="EMBL" id="GBXM01102638">
    <property type="protein sequence ID" value="JAH05939.1"/>
    <property type="molecule type" value="Transcribed_RNA"/>
</dbReference>
<evidence type="ECO:0000313" key="1">
    <source>
        <dbReference type="EMBL" id="JAH05939.1"/>
    </source>
</evidence>
<reference evidence="1" key="1">
    <citation type="submission" date="2014-11" db="EMBL/GenBank/DDBJ databases">
        <authorList>
            <person name="Amaro Gonzalez C."/>
        </authorList>
    </citation>
    <scope>NUCLEOTIDE SEQUENCE</scope>
</reference>
<accession>A0A0E9PN60</accession>
<proteinExistence type="predicted"/>
<reference evidence="1" key="2">
    <citation type="journal article" date="2015" name="Fish Shellfish Immunol.">
        <title>Early steps in the European eel (Anguilla anguilla)-Vibrio vulnificus interaction in the gills: Role of the RtxA13 toxin.</title>
        <authorList>
            <person name="Callol A."/>
            <person name="Pajuelo D."/>
            <person name="Ebbesson L."/>
            <person name="Teles M."/>
            <person name="MacKenzie S."/>
            <person name="Amaro C."/>
        </authorList>
    </citation>
    <scope>NUCLEOTIDE SEQUENCE</scope>
</reference>
<protein>
    <submittedName>
        <fullName evidence="1">Uncharacterized protein</fullName>
    </submittedName>
</protein>
<sequence>MLLQQLFLGCTKPAYSQSTTSSENGSKPSLFSFLMITINRVFKLA</sequence>
<name>A0A0E9PN60_ANGAN</name>
<organism evidence="1">
    <name type="scientific">Anguilla anguilla</name>
    <name type="common">European freshwater eel</name>
    <name type="synonym">Muraena anguilla</name>
    <dbReference type="NCBI Taxonomy" id="7936"/>
    <lineage>
        <taxon>Eukaryota</taxon>
        <taxon>Metazoa</taxon>
        <taxon>Chordata</taxon>
        <taxon>Craniata</taxon>
        <taxon>Vertebrata</taxon>
        <taxon>Euteleostomi</taxon>
        <taxon>Actinopterygii</taxon>
        <taxon>Neopterygii</taxon>
        <taxon>Teleostei</taxon>
        <taxon>Anguilliformes</taxon>
        <taxon>Anguillidae</taxon>
        <taxon>Anguilla</taxon>
    </lineage>
</organism>